<dbReference type="AlphaFoldDB" id="A0A368VW64"/>
<sequence length="138" mass="14790">MTEPSSDQTHLLIASMPLAESLGIHLDSAEAHEVRGHLDWAASLCTLGGYLHGGAIMTLADSLGAICGYLHLSDGATTSTIESTSNFFHGIRAGRLHGVCRPLHAGRTTITVRTELFDDQQRLVAHTTQTQAVLTEQE</sequence>
<evidence type="ECO:0000313" key="3">
    <source>
        <dbReference type="EMBL" id="RCW46083.1"/>
    </source>
</evidence>
<dbReference type="Pfam" id="PF03061">
    <property type="entry name" value="4HBT"/>
    <property type="match status" value="1"/>
</dbReference>
<dbReference type="InterPro" id="IPR006683">
    <property type="entry name" value="Thioestr_dom"/>
</dbReference>
<dbReference type="GO" id="GO:0061522">
    <property type="term" value="F:1,4-dihydroxy-2-naphthoyl-CoA thioesterase activity"/>
    <property type="evidence" value="ECO:0007669"/>
    <property type="project" value="TreeGrafter"/>
</dbReference>
<protein>
    <submittedName>
        <fullName evidence="3">Uncharacterized protein (TIGR00369 family)</fullName>
    </submittedName>
</protein>
<evidence type="ECO:0000313" key="4">
    <source>
        <dbReference type="Proteomes" id="UP000253495"/>
    </source>
</evidence>
<dbReference type="PANTHER" id="PTHR43240:SF8">
    <property type="entry name" value="PHENYLACETIC ACID DEGRADATION-RELATED PROTEIN"/>
    <property type="match status" value="1"/>
</dbReference>
<keyword evidence="1" id="KW-0378">Hydrolase</keyword>
<name>A0A368VW64_9ACTN</name>
<dbReference type="GO" id="GO:0005829">
    <property type="term" value="C:cytosol"/>
    <property type="evidence" value="ECO:0007669"/>
    <property type="project" value="TreeGrafter"/>
</dbReference>
<dbReference type="Proteomes" id="UP000253495">
    <property type="component" value="Unassembled WGS sequence"/>
</dbReference>
<dbReference type="SUPFAM" id="SSF54637">
    <property type="entry name" value="Thioesterase/thiol ester dehydrase-isomerase"/>
    <property type="match status" value="1"/>
</dbReference>
<dbReference type="InterPro" id="IPR029069">
    <property type="entry name" value="HotDog_dom_sf"/>
</dbReference>
<accession>A0A368VW64</accession>
<dbReference type="Gene3D" id="3.10.129.10">
    <property type="entry name" value="Hotdog Thioesterase"/>
    <property type="match status" value="1"/>
</dbReference>
<dbReference type="NCBIfam" id="TIGR00369">
    <property type="entry name" value="unchar_dom_1"/>
    <property type="match status" value="1"/>
</dbReference>
<dbReference type="InterPro" id="IPR003736">
    <property type="entry name" value="PAAI_dom"/>
</dbReference>
<gene>
    <name evidence="3" type="ORF">DFQ14_102385</name>
</gene>
<reference evidence="3 4" key="1">
    <citation type="submission" date="2018-07" db="EMBL/GenBank/DDBJ databases">
        <title>Genomic Encyclopedia of Type Strains, Phase III (KMG-III): the genomes of soil and plant-associated and newly described type strains.</title>
        <authorList>
            <person name="Whitman W."/>
        </authorList>
    </citation>
    <scope>NUCLEOTIDE SEQUENCE [LARGE SCALE GENOMIC DNA]</scope>
    <source>
        <strain evidence="3 4">CECT 8575</strain>
    </source>
</reference>
<dbReference type="EMBL" id="QPJC01000002">
    <property type="protein sequence ID" value="RCW46083.1"/>
    <property type="molecule type" value="Genomic_DNA"/>
</dbReference>
<dbReference type="RefSeq" id="WP_114451896.1">
    <property type="nucleotide sequence ID" value="NZ_QPJC01000002.1"/>
</dbReference>
<evidence type="ECO:0000256" key="1">
    <source>
        <dbReference type="ARBA" id="ARBA00022801"/>
    </source>
</evidence>
<proteinExistence type="predicted"/>
<dbReference type="OrthoDB" id="9813282at2"/>
<comment type="caution">
    <text evidence="3">The sequence shown here is derived from an EMBL/GenBank/DDBJ whole genome shotgun (WGS) entry which is preliminary data.</text>
</comment>
<organism evidence="3 4">
    <name type="scientific">Halopolyspora algeriensis</name>
    <dbReference type="NCBI Taxonomy" id="1500506"/>
    <lineage>
        <taxon>Bacteria</taxon>
        <taxon>Bacillati</taxon>
        <taxon>Actinomycetota</taxon>
        <taxon>Actinomycetes</taxon>
        <taxon>Actinomycetes incertae sedis</taxon>
        <taxon>Halopolyspora</taxon>
    </lineage>
</organism>
<feature type="domain" description="Thioesterase" evidence="2">
    <location>
        <begin position="48"/>
        <end position="125"/>
    </location>
</feature>
<dbReference type="PANTHER" id="PTHR43240">
    <property type="entry name" value="1,4-DIHYDROXY-2-NAPHTHOYL-COA THIOESTERASE 1"/>
    <property type="match status" value="1"/>
</dbReference>
<dbReference type="CDD" id="cd03443">
    <property type="entry name" value="PaaI_thioesterase"/>
    <property type="match status" value="1"/>
</dbReference>
<keyword evidence="4" id="KW-1185">Reference proteome</keyword>
<evidence type="ECO:0000259" key="2">
    <source>
        <dbReference type="Pfam" id="PF03061"/>
    </source>
</evidence>